<evidence type="ECO:0000256" key="8">
    <source>
        <dbReference type="ARBA" id="ARBA00038932"/>
    </source>
</evidence>
<gene>
    <name evidence="14" type="ORF">FN846DRAFT_773915</name>
</gene>
<dbReference type="GO" id="GO:0050178">
    <property type="term" value="F:phenylpyruvate tautomerase activity"/>
    <property type="evidence" value="ECO:0007669"/>
    <property type="project" value="UniProtKB-EC"/>
</dbReference>
<dbReference type="EMBL" id="VXIS01000033">
    <property type="protein sequence ID" value="KAA8911631.1"/>
    <property type="molecule type" value="Genomic_DNA"/>
</dbReference>
<dbReference type="OrthoDB" id="255819at2759"/>
<accession>A0A5J5F4R3</accession>
<feature type="compositionally biased region" description="Polar residues" evidence="13">
    <location>
        <begin position="1"/>
        <end position="13"/>
    </location>
</feature>
<evidence type="ECO:0000256" key="7">
    <source>
        <dbReference type="ARBA" id="ARBA00036823"/>
    </source>
</evidence>
<dbReference type="InterPro" id="IPR001398">
    <property type="entry name" value="Macrophage_inhib_fac"/>
</dbReference>
<sequence length="309" mass="34028">MPSVATLTNTIPFSTPRLGTGITAPPSPAPTMNSFVMGDDQDQMPKSQAAPQRINTVAQESSTGPNKKAAKVNISRKCSVKGADYYGEVFGVRQVPVVPKTAGVCVELKTNVILDNEFEFARNLSAMIARRYNYDESAVCVAVEHSACMIMDGNFDGTYILTITSVSLISPTVNKRNAALISEWFKANLGVHAHRGIIRFTDADFANYAIRGQTVLDLMEKEEMSRTGTTERTGIIRKQSIKRSESRYSRRERKTGKLAPMLDSPTEEETDALESSDGQPTTRERVSRKKSRSIFNLFSKSRQSAPTSV</sequence>
<dbReference type="Proteomes" id="UP000326924">
    <property type="component" value="Unassembled WGS sequence"/>
</dbReference>
<dbReference type="SUPFAM" id="SSF55331">
    <property type="entry name" value="Tautomerase/MIF"/>
    <property type="match status" value="1"/>
</dbReference>
<evidence type="ECO:0000256" key="2">
    <source>
        <dbReference type="ARBA" id="ARBA00005851"/>
    </source>
</evidence>
<feature type="compositionally biased region" description="Low complexity" evidence="13">
    <location>
        <begin position="226"/>
        <end position="237"/>
    </location>
</feature>
<dbReference type="AlphaFoldDB" id="A0A5J5F4R3"/>
<dbReference type="EC" id="5.3.2.1" evidence="9"/>
<dbReference type="PANTHER" id="PTHR11954">
    <property type="entry name" value="D-DOPACHROME DECARBOXYLASE"/>
    <property type="match status" value="1"/>
</dbReference>
<reference evidence="14 15" key="1">
    <citation type="submission" date="2019-09" db="EMBL/GenBank/DDBJ databases">
        <title>Draft genome of the ectomycorrhizal ascomycete Sphaerosporella brunnea.</title>
        <authorList>
            <consortium name="DOE Joint Genome Institute"/>
            <person name="Benucci G.M."/>
            <person name="Marozzi G."/>
            <person name="Antonielli L."/>
            <person name="Sanchez S."/>
            <person name="Marco P."/>
            <person name="Wang X."/>
            <person name="Falini L.B."/>
            <person name="Barry K."/>
            <person name="Haridas S."/>
            <person name="Lipzen A."/>
            <person name="Labutti K."/>
            <person name="Grigoriev I.V."/>
            <person name="Murat C."/>
            <person name="Martin F."/>
            <person name="Albertini E."/>
            <person name="Donnini D."/>
            <person name="Bonito G."/>
        </authorList>
    </citation>
    <scope>NUCLEOTIDE SEQUENCE [LARGE SCALE GENOMIC DNA]</scope>
    <source>
        <strain evidence="14 15">Sb_GMNB300</strain>
    </source>
</reference>
<evidence type="ECO:0000313" key="15">
    <source>
        <dbReference type="Proteomes" id="UP000326924"/>
    </source>
</evidence>
<evidence type="ECO:0000256" key="3">
    <source>
        <dbReference type="ARBA" id="ARBA00022514"/>
    </source>
</evidence>
<keyword evidence="3" id="KW-0202">Cytokine</keyword>
<dbReference type="EC" id="5.3.3.12" evidence="8"/>
<dbReference type="GO" id="GO:0004167">
    <property type="term" value="F:dopachrome isomerase activity"/>
    <property type="evidence" value="ECO:0007669"/>
    <property type="project" value="UniProtKB-EC"/>
</dbReference>
<proteinExistence type="inferred from homology"/>
<comment type="catalytic activity">
    <reaction evidence="7">
        <text>L-dopachrome = 5,6-dihydroxyindole-2-carboxylate</text>
        <dbReference type="Rhea" id="RHEA:13041"/>
        <dbReference type="ChEBI" id="CHEBI:16875"/>
        <dbReference type="ChEBI" id="CHEBI:57509"/>
        <dbReference type="EC" id="5.3.3.12"/>
    </reaction>
</comment>
<name>A0A5J5F4R3_9PEZI</name>
<evidence type="ECO:0000313" key="14">
    <source>
        <dbReference type="EMBL" id="KAA8911631.1"/>
    </source>
</evidence>
<feature type="region of interest" description="Disordered" evidence="13">
    <location>
        <begin position="1"/>
        <end position="50"/>
    </location>
</feature>
<organism evidence="14 15">
    <name type="scientific">Sphaerosporella brunnea</name>
    <dbReference type="NCBI Taxonomy" id="1250544"/>
    <lineage>
        <taxon>Eukaryota</taxon>
        <taxon>Fungi</taxon>
        <taxon>Dikarya</taxon>
        <taxon>Ascomycota</taxon>
        <taxon>Pezizomycotina</taxon>
        <taxon>Pezizomycetes</taxon>
        <taxon>Pezizales</taxon>
        <taxon>Pyronemataceae</taxon>
        <taxon>Sphaerosporella</taxon>
    </lineage>
</organism>
<keyword evidence="15" id="KW-1185">Reference proteome</keyword>
<evidence type="ECO:0000256" key="6">
    <source>
        <dbReference type="ARBA" id="ARBA00036735"/>
    </source>
</evidence>
<evidence type="ECO:0000256" key="13">
    <source>
        <dbReference type="SAM" id="MobiDB-lite"/>
    </source>
</evidence>
<dbReference type="GO" id="GO:0005576">
    <property type="term" value="C:extracellular region"/>
    <property type="evidence" value="ECO:0007669"/>
    <property type="project" value="UniProtKB-SubCell"/>
</dbReference>
<evidence type="ECO:0000256" key="4">
    <source>
        <dbReference type="ARBA" id="ARBA00022525"/>
    </source>
</evidence>
<evidence type="ECO:0000256" key="9">
    <source>
        <dbReference type="ARBA" id="ARBA00039086"/>
    </source>
</evidence>
<keyword evidence="4" id="KW-0964">Secreted</keyword>
<evidence type="ECO:0000256" key="12">
    <source>
        <dbReference type="ARBA" id="ARBA00042730"/>
    </source>
</evidence>
<evidence type="ECO:0000256" key="1">
    <source>
        <dbReference type="ARBA" id="ARBA00004613"/>
    </source>
</evidence>
<feature type="compositionally biased region" description="Acidic residues" evidence="13">
    <location>
        <begin position="265"/>
        <end position="274"/>
    </location>
</feature>
<keyword evidence="5" id="KW-0413">Isomerase</keyword>
<dbReference type="InterPro" id="IPR014347">
    <property type="entry name" value="Tautomerase/MIF_sf"/>
</dbReference>
<protein>
    <recommendedName>
        <fullName evidence="12">L-dopachrome isomerase</fullName>
        <ecNumber evidence="9">5.3.2.1</ecNumber>
        <ecNumber evidence="8">5.3.3.12</ecNumber>
    </recommendedName>
    <alternativeName>
        <fullName evidence="10">L-dopachrome tautomerase</fullName>
    </alternativeName>
    <alternativeName>
        <fullName evidence="11">Phenylpyruvate tautomerase</fullName>
    </alternativeName>
</protein>
<comment type="caution">
    <text evidence="14">The sequence shown here is derived from an EMBL/GenBank/DDBJ whole genome shotgun (WGS) entry which is preliminary data.</text>
</comment>
<evidence type="ECO:0000256" key="5">
    <source>
        <dbReference type="ARBA" id="ARBA00023235"/>
    </source>
</evidence>
<dbReference type="Pfam" id="PF01187">
    <property type="entry name" value="MIF"/>
    <property type="match status" value="1"/>
</dbReference>
<feature type="region of interest" description="Disordered" evidence="13">
    <location>
        <begin position="222"/>
        <end position="309"/>
    </location>
</feature>
<evidence type="ECO:0000256" key="11">
    <source>
        <dbReference type="ARBA" id="ARBA00041912"/>
    </source>
</evidence>
<dbReference type="PANTHER" id="PTHR11954:SF6">
    <property type="entry name" value="MACROPHAGE MIGRATION INHIBITORY FACTOR"/>
    <property type="match status" value="1"/>
</dbReference>
<evidence type="ECO:0000256" key="10">
    <source>
        <dbReference type="ARBA" id="ARBA00041631"/>
    </source>
</evidence>
<comment type="catalytic activity">
    <reaction evidence="6">
        <text>3-phenylpyruvate = enol-phenylpyruvate</text>
        <dbReference type="Rhea" id="RHEA:17097"/>
        <dbReference type="ChEBI" id="CHEBI:16815"/>
        <dbReference type="ChEBI" id="CHEBI:18005"/>
        <dbReference type="EC" id="5.3.2.1"/>
    </reaction>
</comment>
<comment type="subcellular location">
    <subcellularLocation>
        <location evidence="1">Secreted</location>
    </subcellularLocation>
</comment>
<dbReference type="InParanoid" id="A0A5J5F4R3"/>
<feature type="compositionally biased region" description="Polar residues" evidence="13">
    <location>
        <begin position="293"/>
        <end position="309"/>
    </location>
</feature>
<dbReference type="Gene3D" id="3.30.429.10">
    <property type="entry name" value="Macrophage Migration Inhibitory Factor"/>
    <property type="match status" value="1"/>
</dbReference>
<comment type="similarity">
    <text evidence="2">Belongs to the MIF family.</text>
</comment>